<evidence type="ECO:0000259" key="3">
    <source>
        <dbReference type="PROSITE" id="PS51462"/>
    </source>
</evidence>
<evidence type="ECO:0000313" key="4">
    <source>
        <dbReference type="EMBL" id="PPZ91820.1"/>
    </source>
</evidence>
<accession>A0A2S7I5G5</accession>
<dbReference type="GO" id="GO:0016787">
    <property type="term" value="F:hydrolase activity"/>
    <property type="evidence" value="ECO:0007669"/>
    <property type="project" value="UniProtKB-KW"/>
</dbReference>
<dbReference type="Proteomes" id="UP000238565">
    <property type="component" value="Unassembled WGS sequence"/>
</dbReference>
<dbReference type="InterPro" id="IPR015797">
    <property type="entry name" value="NUDIX_hydrolase-like_dom_sf"/>
</dbReference>
<keyword evidence="1 2" id="KW-0378">Hydrolase</keyword>
<dbReference type="InterPro" id="IPR000086">
    <property type="entry name" value="NUDIX_hydrolase_dom"/>
</dbReference>
<evidence type="ECO:0000256" key="1">
    <source>
        <dbReference type="ARBA" id="ARBA00022801"/>
    </source>
</evidence>
<dbReference type="PANTHER" id="PTHR43736">
    <property type="entry name" value="ADP-RIBOSE PYROPHOSPHATASE"/>
    <property type="match status" value="1"/>
</dbReference>
<dbReference type="InterPro" id="IPR020476">
    <property type="entry name" value="Nudix_hydrolase"/>
</dbReference>
<reference evidence="4 5" key="1">
    <citation type="submission" date="2018-02" db="EMBL/GenBank/DDBJ databases">
        <title>Draft genome sequence of bacterial isolates from marine environment.</title>
        <authorList>
            <person name="Singh S.K."/>
            <person name="Hill R."/>
            <person name="Major S."/>
            <person name="Cai H."/>
            <person name="Li Y."/>
        </authorList>
    </citation>
    <scope>NUCLEOTIDE SEQUENCE [LARGE SCALE GENOMIC DNA]</scope>
    <source>
        <strain evidence="4 5">IMET F</strain>
    </source>
</reference>
<dbReference type="InterPro" id="IPR020084">
    <property type="entry name" value="NUDIX_hydrolase_CS"/>
</dbReference>
<dbReference type="RefSeq" id="WP_104793508.1">
    <property type="nucleotide sequence ID" value="NZ_PTPZ01000003.1"/>
</dbReference>
<dbReference type="AlphaFoldDB" id="A0A2S7I5G5"/>
<feature type="domain" description="Nudix hydrolase" evidence="3">
    <location>
        <begin position="66"/>
        <end position="200"/>
    </location>
</feature>
<dbReference type="SUPFAM" id="SSF55811">
    <property type="entry name" value="Nudix"/>
    <property type="match status" value="1"/>
</dbReference>
<dbReference type="Pfam" id="PF00293">
    <property type="entry name" value="NUDIX"/>
    <property type="match status" value="1"/>
</dbReference>
<dbReference type="CDD" id="cd03673">
    <property type="entry name" value="NUDIX_Ap6A_hydrolase"/>
    <property type="match status" value="1"/>
</dbReference>
<dbReference type="PRINTS" id="PR00502">
    <property type="entry name" value="NUDIXFAMILY"/>
</dbReference>
<dbReference type="PROSITE" id="PS00893">
    <property type="entry name" value="NUDIX_BOX"/>
    <property type="match status" value="1"/>
</dbReference>
<name>A0A2S7I5G5_9FLAO</name>
<dbReference type="Gene3D" id="3.90.79.10">
    <property type="entry name" value="Nucleoside Triphosphate Pyrophosphohydrolase"/>
    <property type="match status" value="1"/>
</dbReference>
<sequence length="203" mass="23566">MYKVFVNEKRLSISKSPIPIEKNLPYEETTTLEIAIDLLENTSTSEINIYGENLEQIWEELTGMLRVVEAAGGIVFNQENKILFIHRLGRWDLPKGKIEPEESLENAALRELEEETGLAELILEEFVNTTFHIYKEKKQGKEERILKATHWFKMTYVGQKEPIPQTEEGITKVEWKTQTEINDEVLPNTFKNIKLILSEVFAI</sequence>
<dbReference type="PANTHER" id="PTHR43736:SF1">
    <property type="entry name" value="DIHYDRONEOPTERIN TRIPHOSPHATE DIPHOSPHATASE"/>
    <property type="match status" value="1"/>
</dbReference>
<evidence type="ECO:0000313" key="5">
    <source>
        <dbReference type="Proteomes" id="UP000238565"/>
    </source>
</evidence>
<dbReference type="EMBL" id="PTPZ01000003">
    <property type="protein sequence ID" value="PPZ91820.1"/>
    <property type="molecule type" value="Genomic_DNA"/>
</dbReference>
<dbReference type="PROSITE" id="PS51462">
    <property type="entry name" value="NUDIX"/>
    <property type="match status" value="1"/>
</dbReference>
<evidence type="ECO:0000256" key="2">
    <source>
        <dbReference type="RuleBase" id="RU003476"/>
    </source>
</evidence>
<proteinExistence type="inferred from homology"/>
<protein>
    <submittedName>
        <fullName evidence="4">NUDIX hydrolase</fullName>
    </submittedName>
</protein>
<gene>
    <name evidence="4" type="ORF">C3729_07095</name>
</gene>
<organism evidence="4 5">
    <name type="scientific">Cloacibacterium normanense</name>
    <dbReference type="NCBI Taxonomy" id="237258"/>
    <lineage>
        <taxon>Bacteria</taxon>
        <taxon>Pseudomonadati</taxon>
        <taxon>Bacteroidota</taxon>
        <taxon>Flavobacteriia</taxon>
        <taxon>Flavobacteriales</taxon>
        <taxon>Weeksellaceae</taxon>
    </lineage>
</organism>
<comment type="caution">
    <text evidence="4">The sequence shown here is derived from an EMBL/GenBank/DDBJ whole genome shotgun (WGS) entry which is preliminary data.</text>
</comment>
<comment type="similarity">
    <text evidence="2">Belongs to the Nudix hydrolase family.</text>
</comment>